<gene>
    <name evidence="2" type="ORF">SAMN06269185_0465</name>
</gene>
<dbReference type="EMBL" id="OBEJ01000001">
    <property type="protein sequence ID" value="SNZ04155.1"/>
    <property type="molecule type" value="Genomic_DNA"/>
</dbReference>
<dbReference type="GO" id="GO:0006281">
    <property type="term" value="P:DNA repair"/>
    <property type="evidence" value="ECO:0007669"/>
    <property type="project" value="TreeGrafter"/>
</dbReference>
<dbReference type="InterPro" id="IPR023214">
    <property type="entry name" value="HAD_sf"/>
</dbReference>
<sequence>MLDSYSGVVYDLDGTVVDLDVDWAAVATAVEGVYADAGIDVDGQGLWAMLNEADDHGIRGRVETTIAEHERAGARSSTALPASEELAAVEPVAVCSLNCEAACRIALETHDLSDHVRAVIGRDSVSTHKPDPEPLLSAVDRIDVSPSDAVFIGDSERDAVTARRAGVAYVDVAERRE</sequence>
<comment type="similarity">
    <text evidence="1">Belongs to the HAD-like hydrolase superfamily.</text>
</comment>
<dbReference type="InterPro" id="IPR036412">
    <property type="entry name" value="HAD-like_sf"/>
</dbReference>
<dbReference type="GO" id="GO:0008967">
    <property type="term" value="F:phosphoglycolate phosphatase activity"/>
    <property type="evidence" value="ECO:0007669"/>
    <property type="project" value="TreeGrafter"/>
</dbReference>
<protein>
    <submittedName>
        <fullName evidence="2">Phosphoglycolate phosphatase</fullName>
    </submittedName>
</protein>
<evidence type="ECO:0000256" key="1">
    <source>
        <dbReference type="ARBA" id="ARBA00007958"/>
    </source>
</evidence>
<dbReference type="RefSeq" id="WP_097007487.1">
    <property type="nucleotide sequence ID" value="NZ_OBEJ01000001.1"/>
</dbReference>
<dbReference type="SFLD" id="SFLDS00003">
    <property type="entry name" value="Haloacid_Dehalogenase"/>
    <property type="match status" value="1"/>
</dbReference>
<accession>A0A285N3W3</accession>
<dbReference type="SFLD" id="SFLDG01129">
    <property type="entry name" value="C1.5:_HAD__Beta-PGM__Phosphata"/>
    <property type="match status" value="1"/>
</dbReference>
<dbReference type="Gene3D" id="3.40.50.1000">
    <property type="entry name" value="HAD superfamily/HAD-like"/>
    <property type="match status" value="1"/>
</dbReference>
<keyword evidence="3" id="KW-1185">Reference proteome</keyword>
<dbReference type="InterPro" id="IPR006439">
    <property type="entry name" value="HAD-SF_hydro_IA"/>
</dbReference>
<dbReference type="InterPro" id="IPR041492">
    <property type="entry name" value="HAD_2"/>
</dbReference>
<name>A0A285N3W3_NATPI</name>
<dbReference type="InterPro" id="IPR050155">
    <property type="entry name" value="HAD-like_hydrolase_sf"/>
</dbReference>
<proteinExistence type="inferred from homology"/>
<dbReference type="Proteomes" id="UP000219453">
    <property type="component" value="Unassembled WGS sequence"/>
</dbReference>
<dbReference type="PANTHER" id="PTHR43434:SF1">
    <property type="entry name" value="PHOSPHOGLYCOLATE PHOSPHATASE"/>
    <property type="match status" value="1"/>
</dbReference>
<dbReference type="NCBIfam" id="TIGR01549">
    <property type="entry name" value="HAD-SF-IA-v1"/>
    <property type="match status" value="1"/>
</dbReference>
<evidence type="ECO:0000313" key="2">
    <source>
        <dbReference type="EMBL" id="SNZ04155.1"/>
    </source>
</evidence>
<dbReference type="PANTHER" id="PTHR43434">
    <property type="entry name" value="PHOSPHOGLYCOLATE PHOSPHATASE"/>
    <property type="match status" value="1"/>
</dbReference>
<dbReference type="AlphaFoldDB" id="A0A285N3W3"/>
<dbReference type="Gene3D" id="1.10.150.240">
    <property type="entry name" value="Putative phosphatase, domain 2"/>
    <property type="match status" value="1"/>
</dbReference>
<dbReference type="SUPFAM" id="SSF56784">
    <property type="entry name" value="HAD-like"/>
    <property type="match status" value="1"/>
</dbReference>
<evidence type="ECO:0000313" key="3">
    <source>
        <dbReference type="Proteomes" id="UP000219453"/>
    </source>
</evidence>
<dbReference type="InterPro" id="IPR023198">
    <property type="entry name" value="PGP-like_dom2"/>
</dbReference>
<dbReference type="OrthoDB" id="212720at2157"/>
<dbReference type="Pfam" id="PF13419">
    <property type="entry name" value="HAD_2"/>
    <property type="match status" value="1"/>
</dbReference>
<reference evidence="2 3" key="1">
    <citation type="submission" date="2017-09" db="EMBL/GenBank/DDBJ databases">
        <authorList>
            <person name="Ehlers B."/>
            <person name="Leendertz F.H."/>
        </authorList>
    </citation>
    <scope>NUCLEOTIDE SEQUENCE [LARGE SCALE GENOMIC DNA]</scope>
    <source>
        <strain evidence="2 3">DSM 27208</strain>
    </source>
</reference>
<dbReference type="PRINTS" id="PR00413">
    <property type="entry name" value="HADHALOGNASE"/>
</dbReference>
<organism evidence="2 3">
    <name type="scientific">Natronoarchaeum philippinense</name>
    <dbReference type="NCBI Taxonomy" id="558529"/>
    <lineage>
        <taxon>Archaea</taxon>
        <taxon>Methanobacteriati</taxon>
        <taxon>Methanobacteriota</taxon>
        <taxon>Stenosarchaea group</taxon>
        <taxon>Halobacteria</taxon>
        <taxon>Halobacteriales</taxon>
        <taxon>Natronoarchaeaceae</taxon>
    </lineage>
</organism>